<accession>A0ABW5LM50</accession>
<proteinExistence type="predicted"/>
<name>A0ABW5LM50_9FLAO</name>
<evidence type="ECO:0000313" key="3">
    <source>
        <dbReference type="Proteomes" id="UP001597319"/>
    </source>
</evidence>
<keyword evidence="1" id="KW-0812">Transmembrane</keyword>
<feature type="transmembrane region" description="Helical" evidence="1">
    <location>
        <begin position="90"/>
        <end position="113"/>
    </location>
</feature>
<keyword evidence="1" id="KW-0472">Membrane</keyword>
<evidence type="ECO:0000256" key="1">
    <source>
        <dbReference type="SAM" id="Phobius"/>
    </source>
</evidence>
<protein>
    <recommendedName>
        <fullName evidence="4">Glycine zipper family protein</fullName>
    </recommendedName>
</protein>
<gene>
    <name evidence="2" type="ORF">ACFSR1_21995</name>
</gene>
<evidence type="ECO:0000313" key="2">
    <source>
        <dbReference type="EMBL" id="MFD2565366.1"/>
    </source>
</evidence>
<dbReference type="RefSeq" id="WP_378295183.1">
    <property type="nucleotide sequence ID" value="NZ_JBHULE010000035.1"/>
</dbReference>
<dbReference type="EMBL" id="JBHULE010000035">
    <property type="protein sequence ID" value="MFD2565366.1"/>
    <property type="molecule type" value="Genomic_DNA"/>
</dbReference>
<feature type="transmembrane region" description="Helical" evidence="1">
    <location>
        <begin position="125"/>
        <end position="146"/>
    </location>
</feature>
<keyword evidence="3" id="KW-1185">Reference proteome</keyword>
<comment type="caution">
    <text evidence="2">The sequence shown here is derived from an EMBL/GenBank/DDBJ whole genome shotgun (WGS) entry which is preliminary data.</text>
</comment>
<organism evidence="2 3">
    <name type="scientific">Aquimarina rubra</name>
    <dbReference type="NCBI Taxonomy" id="1920033"/>
    <lineage>
        <taxon>Bacteria</taxon>
        <taxon>Pseudomonadati</taxon>
        <taxon>Bacteroidota</taxon>
        <taxon>Flavobacteriia</taxon>
        <taxon>Flavobacteriales</taxon>
        <taxon>Flavobacteriaceae</taxon>
        <taxon>Aquimarina</taxon>
    </lineage>
</organism>
<sequence length="163" mass="18453">MNINEASKFFKNLITETDVKSEIRVYEKFITILSQLEHKNLSEEEEKVIEDRLDTFDVEIPRGDRKKYYRKKLTEFLSFLKKEFSMITEAYYMTLAMSLGMCFGMSLGMTFGIVFGSGSEVSNGLIYGMTFGMMIGMSIGLAIGASMDAKAKKEGKVLSTKYA</sequence>
<keyword evidence="1" id="KW-1133">Transmembrane helix</keyword>
<evidence type="ECO:0008006" key="4">
    <source>
        <dbReference type="Google" id="ProtNLM"/>
    </source>
</evidence>
<reference evidence="3" key="1">
    <citation type="journal article" date="2019" name="Int. J. Syst. Evol. Microbiol.">
        <title>The Global Catalogue of Microorganisms (GCM) 10K type strain sequencing project: providing services to taxonomists for standard genome sequencing and annotation.</title>
        <authorList>
            <consortium name="The Broad Institute Genomics Platform"/>
            <consortium name="The Broad Institute Genome Sequencing Center for Infectious Disease"/>
            <person name="Wu L."/>
            <person name="Ma J."/>
        </authorList>
    </citation>
    <scope>NUCLEOTIDE SEQUENCE [LARGE SCALE GENOMIC DNA]</scope>
    <source>
        <strain evidence="3">KCTC 52274</strain>
    </source>
</reference>
<dbReference type="Proteomes" id="UP001597319">
    <property type="component" value="Unassembled WGS sequence"/>
</dbReference>